<dbReference type="EMBL" id="CDNC01000014">
    <property type="protein sequence ID" value="CEM61842.1"/>
    <property type="molecule type" value="Genomic_DNA"/>
</dbReference>
<reference evidence="2" key="1">
    <citation type="submission" date="2015-01" db="EMBL/GenBank/DDBJ databases">
        <authorList>
            <person name="Manzoor Shahid"/>
            <person name="Zubair Saima"/>
        </authorList>
    </citation>
    <scope>NUCLEOTIDE SEQUENCE [LARGE SCALE GENOMIC DNA]</scope>
    <source>
        <strain evidence="2">V1</strain>
    </source>
</reference>
<accession>A0A0B7GWA7</accession>
<name>A0A0B7GWA7_TREPH</name>
<evidence type="ECO:0000313" key="2">
    <source>
        <dbReference type="Proteomes" id="UP000042527"/>
    </source>
</evidence>
<proteinExistence type="predicted"/>
<dbReference type="Proteomes" id="UP000042527">
    <property type="component" value="Unassembled WGS sequence"/>
</dbReference>
<protein>
    <submittedName>
        <fullName evidence="1">Uncharacterized protein</fullName>
    </submittedName>
</protein>
<sequence length="46" mass="5797">MYFFQPWRYSIKKIKKRQLPAAELFSVESFIDYNKVQRFFNKSIRF</sequence>
<organism evidence="1 2">
    <name type="scientific">Treponema phagedenis</name>
    <dbReference type="NCBI Taxonomy" id="162"/>
    <lineage>
        <taxon>Bacteria</taxon>
        <taxon>Pseudomonadati</taxon>
        <taxon>Spirochaetota</taxon>
        <taxon>Spirochaetia</taxon>
        <taxon>Spirochaetales</taxon>
        <taxon>Treponemataceae</taxon>
        <taxon>Treponema</taxon>
    </lineage>
</organism>
<gene>
    <name evidence="1" type="ORF">TPHV1_210075</name>
</gene>
<keyword evidence="2" id="KW-1185">Reference proteome</keyword>
<dbReference type="AlphaFoldDB" id="A0A0B7GWA7"/>
<evidence type="ECO:0000313" key="1">
    <source>
        <dbReference type="EMBL" id="CEM61842.1"/>
    </source>
</evidence>